<proteinExistence type="predicted"/>
<name>A0A553PT69_TIGCA</name>
<keyword evidence="3" id="KW-1185">Reference proteome</keyword>
<evidence type="ECO:0000256" key="1">
    <source>
        <dbReference type="SAM" id="SignalP"/>
    </source>
</evidence>
<dbReference type="Proteomes" id="UP000318571">
    <property type="component" value="Chromosome 12"/>
</dbReference>
<evidence type="ECO:0000313" key="2">
    <source>
        <dbReference type="EMBL" id="TRY80866.1"/>
    </source>
</evidence>
<keyword evidence="1" id="KW-0732">Signal</keyword>
<evidence type="ECO:0000313" key="3">
    <source>
        <dbReference type="Proteomes" id="UP000318571"/>
    </source>
</evidence>
<organism evidence="2 3">
    <name type="scientific">Tigriopus californicus</name>
    <name type="common">Marine copepod</name>
    <dbReference type="NCBI Taxonomy" id="6832"/>
    <lineage>
        <taxon>Eukaryota</taxon>
        <taxon>Metazoa</taxon>
        <taxon>Ecdysozoa</taxon>
        <taxon>Arthropoda</taxon>
        <taxon>Crustacea</taxon>
        <taxon>Multicrustacea</taxon>
        <taxon>Hexanauplia</taxon>
        <taxon>Copepoda</taxon>
        <taxon>Harpacticoida</taxon>
        <taxon>Harpacticidae</taxon>
        <taxon>Tigriopus</taxon>
    </lineage>
</organism>
<sequence>MIKWMLIRLLFVGTALANTSAEGHRQPRFLFRTTITTTSTSIVSTSTACYTTTASLSTLCARRKKRAFRISQEPLEHIANVRMIEPSATIAIPASSAAGSGELVSSKSSDRDARFLQFYYTTSTITSTVTSTTVTSTTSFTLLNCLPSSFVYSPC</sequence>
<comment type="caution">
    <text evidence="2">The sequence shown here is derived from an EMBL/GenBank/DDBJ whole genome shotgun (WGS) entry which is preliminary data.</text>
</comment>
<feature type="signal peptide" evidence="1">
    <location>
        <begin position="1"/>
        <end position="17"/>
    </location>
</feature>
<reference evidence="2 3" key="1">
    <citation type="journal article" date="2018" name="Nat. Ecol. Evol.">
        <title>Genomic signatures of mitonuclear coevolution across populations of Tigriopus californicus.</title>
        <authorList>
            <person name="Barreto F.S."/>
            <person name="Watson E.T."/>
            <person name="Lima T.G."/>
            <person name="Willett C.S."/>
            <person name="Edmands S."/>
            <person name="Li W."/>
            <person name="Burton R.S."/>
        </authorList>
    </citation>
    <scope>NUCLEOTIDE SEQUENCE [LARGE SCALE GENOMIC DNA]</scope>
    <source>
        <strain evidence="2 3">San Diego</strain>
    </source>
</reference>
<dbReference type="EMBL" id="VCGU01000001">
    <property type="protein sequence ID" value="TRY80866.1"/>
    <property type="molecule type" value="Genomic_DNA"/>
</dbReference>
<dbReference type="AlphaFoldDB" id="A0A553PT69"/>
<protein>
    <submittedName>
        <fullName evidence="2">Uncharacterized protein</fullName>
    </submittedName>
</protein>
<accession>A0A553PT69</accession>
<gene>
    <name evidence="2" type="ORF">TCAL_12817</name>
</gene>
<feature type="chain" id="PRO_5021874486" evidence="1">
    <location>
        <begin position="18"/>
        <end position="155"/>
    </location>
</feature>